<dbReference type="RefSeq" id="XP_069204295.1">
    <property type="nucleotide sequence ID" value="XM_069348553.1"/>
</dbReference>
<protein>
    <submittedName>
        <fullName evidence="2">Uncharacterized protein</fullName>
    </submittedName>
</protein>
<feature type="region of interest" description="Disordered" evidence="1">
    <location>
        <begin position="1"/>
        <end position="33"/>
    </location>
</feature>
<feature type="compositionally biased region" description="Polar residues" evidence="1">
    <location>
        <begin position="23"/>
        <end position="33"/>
    </location>
</feature>
<sequence length="142" mass="15718">MSTETTFHADEHTPLVGDDSLDLSASNTDTSTSNGRVPIRTQLVAILFVCVLYFDVYVCPAPETSIREEIICKTYYNRLDKATSATDPAELDCTVDDVQKELNLVNQVYVTLTQIPGFLLALPYGILGTGSLDRFYLAEFPQ</sequence>
<reference evidence="2 3" key="1">
    <citation type="submission" date="2024-07" db="EMBL/GenBank/DDBJ databases">
        <title>Draft sequence of the Neodothiora populina.</title>
        <authorList>
            <person name="Drown D.D."/>
            <person name="Schuette U.S."/>
            <person name="Buechlein A.B."/>
            <person name="Rusch D.R."/>
            <person name="Winton L.W."/>
            <person name="Adams G.A."/>
        </authorList>
    </citation>
    <scope>NUCLEOTIDE SEQUENCE [LARGE SCALE GENOMIC DNA]</scope>
    <source>
        <strain evidence="2 3">CPC 39397</strain>
    </source>
</reference>
<organism evidence="2 3">
    <name type="scientific">Neodothiora populina</name>
    <dbReference type="NCBI Taxonomy" id="2781224"/>
    <lineage>
        <taxon>Eukaryota</taxon>
        <taxon>Fungi</taxon>
        <taxon>Dikarya</taxon>
        <taxon>Ascomycota</taxon>
        <taxon>Pezizomycotina</taxon>
        <taxon>Dothideomycetes</taxon>
        <taxon>Dothideomycetidae</taxon>
        <taxon>Dothideales</taxon>
        <taxon>Dothioraceae</taxon>
        <taxon>Neodothiora</taxon>
    </lineage>
</organism>
<dbReference type="Proteomes" id="UP001562354">
    <property type="component" value="Unassembled WGS sequence"/>
</dbReference>
<dbReference type="GeneID" id="95975309"/>
<evidence type="ECO:0000313" key="2">
    <source>
        <dbReference type="EMBL" id="KAL1311446.1"/>
    </source>
</evidence>
<name>A0ABR3PPG7_9PEZI</name>
<comment type="caution">
    <text evidence="2">The sequence shown here is derived from an EMBL/GenBank/DDBJ whole genome shotgun (WGS) entry which is preliminary data.</text>
</comment>
<gene>
    <name evidence="2" type="ORF">AAFC00_001606</name>
</gene>
<keyword evidence="3" id="KW-1185">Reference proteome</keyword>
<evidence type="ECO:0000256" key="1">
    <source>
        <dbReference type="SAM" id="MobiDB-lite"/>
    </source>
</evidence>
<dbReference type="EMBL" id="JBFMKM010000003">
    <property type="protein sequence ID" value="KAL1311446.1"/>
    <property type="molecule type" value="Genomic_DNA"/>
</dbReference>
<accession>A0ABR3PPG7</accession>
<evidence type="ECO:0000313" key="3">
    <source>
        <dbReference type="Proteomes" id="UP001562354"/>
    </source>
</evidence>
<proteinExistence type="predicted"/>